<protein>
    <submittedName>
        <fullName evidence="1">Fibronectin type III domain-containing protein</fullName>
    </submittedName>
</protein>
<proteinExistence type="predicted"/>
<dbReference type="InterPro" id="IPR013783">
    <property type="entry name" value="Ig-like_fold"/>
</dbReference>
<dbReference type="RefSeq" id="WP_228743561.1">
    <property type="nucleotide sequence ID" value="NZ_JASSQD010000003.1"/>
</dbReference>
<keyword evidence="2" id="KW-1185">Reference proteome</keyword>
<gene>
    <name evidence="1" type="ORF">QQF73_15240</name>
</gene>
<organism evidence="1 2">
    <name type="scientific">Marinobacter albus</name>
    <dbReference type="NCBI Taxonomy" id="3030833"/>
    <lineage>
        <taxon>Bacteria</taxon>
        <taxon>Pseudomonadati</taxon>
        <taxon>Pseudomonadota</taxon>
        <taxon>Gammaproteobacteria</taxon>
        <taxon>Pseudomonadales</taxon>
        <taxon>Marinobacteraceae</taxon>
        <taxon>Marinobacter</taxon>
    </lineage>
</organism>
<accession>A0ABT7HF46</accession>
<evidence type="ECO:0000313" key="1">
    <source>
        <dbReference type="EMBL" id="MDK9558988.1"/>
    </source>
</evidence>
<reference evidence="1 2" key="1">
    <citation type="submission" date="2023-05" db="EMBL/GenBank/DDBJ databases">
        <title>Marinobacter albus sp. nov., a marine bacterium isolated from sand in a coastal intertidal zone of huludao.</title>
        <authorList>
            <person name="Deng T."/>
        </authorList>
    </citation>
    <scope>NUCLEOTIDE SEQUENCE [LARGE SCALE GENOMIC DNA]</scope>
    <source>
        <strain evidence="1 2">M216</strain>
    </source>
</reference>
<evidence type="ECO:0000313" key="2">
    <source>
        <dbReference type="Proteomes" id="UP001223547"/>
    </source>
</evidence>
<dbReference type="EMBL" id="JASSQD010000003">
    <property type="protein sequence ID" value="MDK9558988.1"/>
    <property type="molecule type" value="Genomic_DNA"/>
</dbReference>
<comment type="caution">
    <text evidence="1">The sequence shown here is derived from an EMBL/GenBank/DDBJ whole genome shotgun (WGS) entry which is preliminary data.</text>
</comment>
<dbReference type="Gene3D" id="2.60.40.10">
    <property type="entry name" value="Immunoglobulins"/>
    <property type="match status" value="1"/>
</dbReference>
<name>A0ABT7HF46_9GAMM</name>
<sequence>MTRENGDSIQMGELEKYVIRYGKDAEDLGEEVVISNAQSEAEMSYAINGLENGTWYFTIQVQDTSGVMSAPSDVVSKSIQS</sequence>
<dbReference type="Proteomes" id="UP001223547">
    <property type="component" value="Unassembled WGS sequence"/>
</dbReference>